<sequence length="63" mass="6919">MSGISCNGENLSQLEFNFSTSHRDNSATASLTSSSREISLQQLIFSQLQVKHHCNSPSSLNFT</sequence>
<dbReference type="Proteomes" id="UP000054845">
    <property type="component" value="Unassembled WGS sequence"/>
</dbReference>
<name>A0A0N7LAI7_9BASI</name>
<reference evidence="1 2" key="1">
    <citation type="submission" date="2014-09" db="EMBL/GenBank/DDBJ databases">
        <authorList>
            <person name="Magalhaes I.L.F."/>
            <person name="Oliveira U."/>
            <person name="Santos F.R."/>
            <person name="Vidigal T.H.D.A."/>
            <person name="Brescovit A.D."/>
            <person name="Santos A.J."/>
        </authorList>
    </citation>
    <scope>NUCLEOTIDE SEQUENCE [LARGE SCALE GENOMIC DNA]</scope>
</reference>
<proteinExistence type="predicted"/>
<dbReference type="EMBL" id="CCYA01000318">
    <property type="protein sequence ID" value="CEH16698.1"/>
    <property type="molecule type" value="Genomic_DNA"/>
</dbReference>
<organism evidence="1 2">
    <name type="scientific">Ceraceosorus bombacis</name>
    <dbReference type="NCBI Taxonomy" id="401625"/>
    <lineage>
        <taxon>Eukaryota</taxon>
        <taxon>Fungi</taxon>
        <taxon>Dikarya</taxon>
        <taxon>Basidiomycota</taxon>
        <taxon>Ustilaginomycotina</taxon>
        <taxon>Exobasidiomycetes</taxon>
        <taxon>Ceraceosorales</taxon>
        <taxon>Ceraceosoraceae</taxon>
        <taxon>Ceraceosorus</taxon>
    </lineage>
</organism>
<protein>
    <submittedName>
        <fullName evidence="1">Uncharacterized protein</fullName>
    </submittedName>
</protein>
<dbReference type="AlphaFoldDB" id="A0A0N7LAI7"/>
<keyword evidence="2" id="KW-1185">Reference proteome</keyword>
<evidence type="ECO:0000313" key="1">
    <source>
        <dbReference type="EMBL" id="CEH16698.1"/>
    </source>
</evidence>
<accession>A0A0N7LAI7</accession>
<evidence type="ECO:0000313" key="2">
    <source>
        <dbReference type="Proteomes" id="UP000054845"/>
    </source>
</evidence>